<feature type="transmembrane region" description="Helical" evidence="6">
    <location>
        <begin position="224"/>
        <end position="243"/>
    </location>
</feature>
<dbReference type="PANTHER" id="PTHR16119">
    <property type="entry name" value="TRANSMEMBRANE PROTEIN 144"/>
    <property type="match status" value="1"/>
</dbReference>
<feature type="transmembrane region" description="Helical" evidence="6">
    <location>
        <begin position="421"/>
        <end position="440"/>
    </location>
</feature>
<dbReference type="GO" id="GO:0015144">
    <property type="term" value="F:carbohydrate transmembrane transporter activity"/>
    <property type="evidence" value="ECO:0007669"/>
    <property type="project" value="InterPro"/>
</dbReference>
<sequence length="442" mass="47505">MRVSRFRNLHDTLAITNDWRNRRIARINRIIAPAVALTFCKLLSSDQASHFLAYKRTVARASDPSFSYRLLAEVTMTTEVLNMTTAAAVESAADFYSKFNTPAAGWVAIIICSVCFGTNLIPVKKFDMGDGAAFQWLMCTGILLVGIIVQLIVGSLYRVPQFYPLAMVGGALWATGNSLTVIIIEAIGLSLGILIWSIANMLFGFTTSRFGVFGIPPKIPSKPSMNYVGVAIAVVSVALYAAIKPSEDDRAKDAESGAVESNEAPQHQRQGKCCGLGLVPISQMPSGVRRALGIILAVIAGSFYGNTFVPTIYIQKCVEGASQAGLDYVFANFVGIWLASTVIFIIYGLGKRNKPWLPAKEAILPALSSGVLWGLAQSAWFIANAALGEPITFPVVTTCPAVIATLVGVLVFREIRGKRNYIILSVAICVTITGVIINALSL</sequence>
<dbReference type="AlphaFoldDB" id="A0A5K3F4K5"/>
<comment type="subcellular location">
    <subcellularLocation>
        <location evidence="1">Membrane</location>
        <topology evidence="1">Multi-pass membrane protein</topology>
    </subcellularLocation>
</comment>
<accession>A0A5K3F4K5</accession>
<evidence type="ECO:0000256" key="5">
    <source>
        <dbReference type="ARBA" id="ARBA00023136"/>
    </source>
</evidence>
<dbReference type="Pfam" id="PF07857">
    <property type="entry name" value="TMEM144"/>
    <property type="match status" value="1"/>
</dbReference>
<dbReference type="PANTHER" id="PTHR16119:SF17">
    <property type="entry name" value="TRANSMEMBRANE PROTEIN 144"/>
    <property type="match status" value="1"/>
</dbReference>
<feature type="transmembrane region" description="Helical" evidence="6">
    <location>
        <begin position="133"/>
        <end position="157"/>
    </location>
</feature>
<feature type="transmembrane region" description="Helical" evidence="6">
    <location>
        <begin position="362"/>
        <end position="385"/>
    </location>
</feature>
<keyword evidence="4 6" id="KW-1133">Transmembrane helix</keyword>
<organism evidence="7">
    <name type="scientific">Mesocestoides corti</name>
    <name type="common">Flatworm</name>
    <dbReference type="NCBI Taxonomy" id="53468"/>
    <lineage>
        <taxon>Eukaryota</taxon>
        <taxon>Metazoa</taxon>
        <taxon>Spiralia</taxon>
        <taxon>Lophotrochozoa</taxon>
        <taxon>Platyhelminthes</taxon>
        <taxon>Cestoda</taxon>
        <taxon>Eucestoda</taxon>
        <taxon>Cyclophyllidea</taxon>
        <taxon>Mesocestoididae</taxon>
        <taxon>Mesocestoides</taxon>
    </lineage>
</organism>
<name>A0A5K3F4K5_MESCO</name>
<evidence type="ECO:0000256" key="6">
    <source>
        <dbReference type="SAM" id="Phobius"/>
    </source>
</evidence>
<dbReference type="WBParaSite" id="MCU_004803-RA">
    <property type="protein sequence ID" value="MCU_004803-RA"/>
    <property type="gene ID" value="MCU_004803"/>
</dbReference>
<keyword evidence="3 6" id="KW-0812">Transmembrane</keyword>
<dbReference type="InterPro" id="IPR012435">
    <property type="entry name" value="TMEM144"/>
</dbReference>
<evidence type="ECO:0000256" key="3">
    <source>
        <dbReference type="ARBA" id="ARBA00022692"/>
    </source>
</evidence>
<dbReference type="InterPro" id="IPR010651">
    <property type="entry name" value="Sugar_transport"/>
</dbReference>
<evidence type="ECO:0000256" key="2">
    <source>
        <dbReference type="ARBA" id="ARBA00005731"/>
    </source>
</evidence>
<evidence type="ECO:0000256" key="4">
    <source>
        <dbReference type="ARBA" id="ARBA00022989"/>
    </source>
</evidence>
<evidence type="ECO:0000313" key="7">
    <source>
        <dbReference type="WBParaSite" id="MCU_004803-RA"/>
    </source>
</evidence>
<proteinExistence type="inferred from homology"/>
<evidence type="ECO:0000256" key="1">
    <source>
        <dbReference type="ARBA" id="ARBA00004141"/>
    </source>
</evidence>
<feature type="transmembrane region" description="Helical" evidence="6">
    <location>
        <begin position="291"/>
        <end position="309"/>
    </location>
</feature>
<dbReference type="GO" id="GO:0016020">
    <property type="term" value="C:membrane"/>
    <property type="evidence" value="ECO:0007669"/>
    <property type="project" value="UniProtKB-SubCell"/>
</dbReference>
<feature type="transmembrane region" description="Helical" evidence="6">
    <location>
        <begin position="329"/>
        <end position="350"/>
    </location>
</feature>
<feature type="transmembrane region" description="Helical" evidence="6">
    <location>
        <begin position="391"/>
        <end position="412"/>
    </location>
</feature>
<feature type="transmembrane region" description="Helical" evidence="6">
    <location>
        <begin position="103"/>
        <end position="121"/>
    </location>
</feature>
<protein>
    <submittedName>
        <fullName evidence="7">Transmembrane protein 144</fullName>
    </submittedName>
</protein>
<reference evidence="7" key="1">
    <citation type="submission" date="2019-11" db="UniProtKB">
        <authorList>
            <consortium name="WormBaseParasite"/>
        </authorList>
    </citation>
    <scope>IDENTIFICATION</scope>
</reference>
<keyword evidence="5 6" id="KW-0472">Membrane</keyword>
<comment type="similarity">
    <text evidence="2">Belongs to the TMEM144 family.</text>
</comment>